<evidence type="ECO:0000256" key="3">
    <source>
        <dbReference type="ARBA" id="ARBA00022679"/>
    </source>
</evidence>
<comment type="similarity">
    <text evidence="10">Belongs to the protein kinase superfamily.</text>
</comment>
<dbReference type="PROSITE" id="PS00107">
    <property type="entry name" value="PROTEIN_KINASE_ATP"/>
    <property type="match status" value="1"/>
</dbReference>
<dbReference type="InterPro" id="IPR000719">
    <property type="entry name" value="Prot_kinase_dom"/>
</dbReference>
<comment type="caution">
    <text evidence="12">The sequence shown here is derived from an EMBL/GenBank/DDBJ whole genome shotgun (WGS) entry which is preliminary data.</text>
</comment>
<evidence type="ECO:0000256" key="8">
    <source>
        <dbReference type="ARBA" id="ARBA00048679"/>
    </source>
</evidence>
<organism evidence="12 13">
    <name type="scientific">Stephanodiscus triporus</name>
    <dbReference type="NCBI Taxonomy" id="2934178"/>
    <lineage>
        <taxon>Eukaryota</taxon>
        <taxon>Sar</taxon>
        <taxon>Stramenopiles</taxon>
        <taxon>Ochrophyta</taxon>
        <taxon>Bacillariophyta</taxon>
        <taxon>Coscinodiscophyceae</taxon>
        <taxon>Thalassiosirophycidae</taxon>
        <taxon>Stephanodiscales</taxon>
        <taxon>Stephanodiscaceae</taxon>
        <taxon>Stephanodiscus</taxon>
    </lineage>
</organism>
<evidence type="ECO:0000256" key="10">
    <source>
        <dbReference type="RuleBase" id="RU000304"/>
    </source>
</evidence>
<dbReference type="GO" id="GO:0004674">
    <property type="term" value="F:protein serine/threonine kinase activity"/>
    <property type="evidence" value="ECO:0007669"/>
    <property type="project" value="UniProtKB-KW"/>
</dbReference>
<dbReference type="InterPro" id="IPR011990">
    <property type="entry name" value="TPR-like_helical_dom_sf"/>
</dbReference>
<dbReference type="SUPFAM" id="SSF56112">
    <property type="entry name" value="Protein kinase-like (PK-like)"/>
    <property type="match status" value="1"/>
</dbReference>
<keyword evidence="13" id="KW-1185">Reference proteome</keyword>
<evidence type="ECO:0000313" key="13">
    <source>
        <dbReference type="Proteomes" id="UP001530315"/>
    </source>
</evidence>
<dbReference type="SMART" id="SM00220">
    <property type="entry name" value="S_TKc"/>
    <property type="match status" value="1"/>
</dbReference>
<reference evidence="12 13" key="1">
    <citation type="submission" date="2024-10" db="EMBL/GenBank/DDBJ databases">
        <title>Updated reference genomes for cyclostephanoid diatoms.</title>
        <authorList>
            <person name="Roberts W.R."/>
            <person name="Alverson A.J."/>
        </authorList>
    </citation>
    <scope>NUCLEOTIDE SEQUENCE [LARGE SCALE GENOMIC DNA]</scope>
    <source>
        <strain evidence="12 13">AJA276-08</strain>
    </source>
</reference>
<evidence type="ECO:0000259" key="11">
    <source>
        <dbReference type="PROSITE" id="PS50011"/>
    </source>
</evidence>
<dbReference type="InterPro" id="IPR019734">
    <property type="entry name" value="TPR_rpt"/>
</dbReference>
<evidence type="ECO:0000256" key="1">
    <source>
        <dbReference type="ARBA" id="ARBA00012513"/>
    </source>
</evidence>
<dbReference type="PANTHER" id="PTHR24356:SF163">
    <property type="entry name" value="3-PHOSPHOINOSITIDE-DEPENDENT PROTEIN KINASE 1-RELATED"/>
    <property type="match status" value="1"/>
</dbReference>
<dbReference type="Proteomes" id="UP001530315">
    <property type="component" value="Unassembled WGS sequence"/>
</dbReference>
<sequence length="436" mass="49338">MDSMPDPNELRLAANGRFAANALDEALPLYSLAVEVARKRMDHQQEQHPPDLNAQEPDLVIHLCNRSACFYKMDMYEEACGDAEEAVSLCGERNSTALLKSLFRLARAQIATKDYSSAMGNIKRAISLCEEQLEISTKDDCKSNNQLSLQMKEFAKLAAISQREQKLSAANTESSPEDIKSIKLEPRTPSIKEFSRPTKFSDAYRPLGEGNFSTVVICQHKITMESFALKIIEKEECKKLAKRQHPNVFNEVAMERRILTQGRLPRHVNIIQSYHSMQDYGNLYFLMELHQEHGDLWNKIRYRNCMVGCHSSLIRTYVYELLSALEHCHNHGIVHRDIKPENVLLSERGGHVILIDFGTAKDLIVTDLNGPEFVGTPDFMSPEAVRELKGGNGCDFTADLWALGVLLYQLYAGALPFESQRYALVSDYLHFSAYLG</sequence>
<dbReference type="PROSITE" id="PS50011">
    <property type="entry name" value="PROTEIN_KINASE_DOM"/>
    <property type="match status" value="1"/>
</dbReference>
<evidence type="ECO:0000256" key="4">
    <source>
        <dbReference type="ARBA" id="ARBA00022741"/>
    </source>
</evidence>
<dbReference type="InterPro" id="IPR017441">
    <property type="entry name" value="Protein_kinase_ATP_BS"/>
</dbReference>
<evidence type="ECO:0000256" key="9">
    <source>
        <dbReference type="PROSITE-ProRule" id="PRU10141"/>
    </source>
</evidence>
<evidence type="ECO:0000313" key="12">
    <source>
        <dbReference type="EMBL" id="KAL3798086.1"/>
    </source>
</evidence>
<name>A0ABD3QE48_9STRA</name>
<comment type="catalytic activity">
    <reaction evidence="7">
        <text>L-threonyl-[protein] + ATP = O-phospho-L-threonyl-[protein] + ADP + H(+)</text>
        <dbReference type="Rhea" id="RHEA:46608"/>
        <dbReference type="Rhea" id="RHEA-COMP:11060"/>
        <dbReference type="Rhea" id="RHEA-COMP:11605"/>
        <dbReference type="ChEBI" id="CHEBI:15378"/>
        <dbReference type="ChEBI" id="CHEBI:30013"/>
        <dbReference type="ChEBI" id="CHEBI:30616"/>
        <dbReference type="ChEBI" id="CHEBI:61977"/>
        <dbReference type="ChEBI" id="CHEBI:456216"/>
        <dbReference type="EC" id="2.7.11.1"/>
    </reaction>
</comment>
<feature type="domain" description="Protein kinase" evidence="11">
    <location>
        <begin position="201"/>
        <end position="436"/>
    </location>
</feature>
<keyword evidence="3" id="KW-0808">Transferase</keyword>
<protein>
    <recommendedName>
        <fullName evidence="1">non-specific serine/threonine protein kinase</fullName>
        <ecNumber evidence="1">2.7.11.1</ecNumber>
    </recommendedName>
</protein>
<dbReference type="Gene3D" id="3.30.200.20">
    <property type="entry name" value="Phosphorylase Kinase, domain 1"/>
    <property type="match status" value="1"/>
</dbReference>
<dbReference type="Pfam" id="PF00069">
    <property type="entry name" value="Pkinase"/>
    <property type="match status" value="1"/>
</dbReference>
<dbReference type="InterPro" id="IPR050236">
    <property type="entry name" value="Ser_Thr_kinase_AGC"/>
</dbReference>
<dbReference type="EMBL" id="JALLAZ020000313">
    <property type="protein sequence ID" value="KAL3798086.1"/>
    <property type="molecule type" value="Genomic_DNA"/>
</dbReference>
<dbReference type="GO" id="GO:0005524">
    <property type="term" value="F:ATP binding"/>
    <property type="evidence" value="ECO:0007669"/>
    <property type="project" value="UniProtKB-UniRule"/>
</dbReference>
<gene>
    <name evidence="12" type="ORF">ACHAW5_007980</name>
</gene>
<dbReference type="Gene3D" id="1.25.40.10">
    <property type="entry name" value="Tetratricopeptide repeat domain"/>
    <property type="match status" value="1"/>
</dbReference>
<dbReference type="PANTHER" id="PTHR24356">
    <property type="entry name" value="SERINE/THREONINE-PROTEIN KINASE"/>
    <property type="match status" value="1"/>
</dbReference>
<proteinExistence type="inferred from homology"/>
<dbReference type="InterPro" id="IPR011009">
    <property type="entry name" value="Kinase-like_dom_sf"/>
</dbReference>
<accession>A0ABD3QE48</accession>
<evidence type="ECO:0000256" key="6">
    <source>
        <dbReference type="ARBA" id="ARBA00022840"/>
    </source>
</evidence>
<feature type="binding site" evidence="9">
    <location>
        <position position="230"/>
    </location>
    <ligand>
        <name>ATP</name>
        <dbReference type="ChEBI" id="CHEBI:30616"/>
    </ligand>
</feature>
<dbReference type="EC" id="2.7.11.1" evidence="1"/>
<dbReference type="Gene3D" id="1.10.510.10">
    <property type="entry name" value="Transferase(Phosphotransferase) domain 1"/>
    <property type="match status" value="1"/>
</dbReference>
<dbReference type="SMART" id="SM00028">
    <property type="entry name" value="TPR"/>
    <property type="match status" value="3"/>
</dbReference>
<keyword evidence="6 9" id="KW-0067">ATP-binding</keyword>
<evidence type="ECO:0000256" key="7">
    <source>
        <dbReference type="ARBA" id="ARBA00047899"/>
    </source>
</evidence>
<comment type="catalytic activity">
    <reaction evidence="8">
        <text>L-seryl-[protein] + ATP = O-phospho-L-seryl-[protein] + ADP + H(+)</text>
        <dbReference type="Rhea" id="RHEA:17989"/>
        <dbReference type="Rhea" id="RHEA-COMP:9863"/>
        <dbReference type="Rhea" id="RHEA-COMP:11604"/>
        <dbReference type="ChEBI" id="CHEBI:15378"/>
        <dbReference type="ChEBI" id="CHEBI:29999"/>
        <dbReference type="ChEBI" id="CHEBI:30616"/>
        <dbReference type="ChEBI" id="CHEBI:83421"/>
        <dbReference type="ChEBI" id="CHEBI:456216"/>
        <dbReference type="EC" id="2.7.11.1"/>
    </reaction>
</comment>
<keyword evidence="4 9" id="KW-0547">Nucleotide-binding</keyword>
<evidence type="ECO:0000256" key="5">
    <source>
        <dbReference type="ARBA" id="ARBA00022777"/>
    </source>
</evidence>
<dbReference type="InterPro" id="IPR008271">
    <property type="entry name" value="Ser/Thr_kinase_AS"/>
</dbReference>
<keyword evidence="5" id="KW-0418">Kinase</keyword>
<evidence type="ECO:0000256" key="2">
    <source>
        <dbReference type="ARBA" id="ARBA00022527"/>
    </source>
</evidence>
<dbReference type="AlphaFoldDB" id="A0ABD3QE48"/>
<dbReference type="SUPFAM" id="SSF48452">
    <property type="entry name" value="TPR-like"/>
    <property type="match status" value="1"/>
</dbReference>
<dbReference type="PROSITE" id="PS00108">
    <property type="entry name" value="PROTEIN_KINASE_ST"/>
    <property type="match status" value="1"/>
</dbReference>
<keyword evidence="2 10" id="KW-0723">Serine/threonine-protein kinase</keyword>